<proteinExistence type="predicted"/>
<name>A0A6J4T9S6_9SPHN</name>
<dbReference type="AlphaFoldDB" id="A0A6J4T9S6"/>
<protein>
    <submittedName>
        <fullName evidence="2">Uncharacterized protein</fullName>
    </submittedName>
</protein>
<accession>A0A6J4T9S6</accession>
<feature type="non-terminal residue" evidence="2">
    <location>
        <position position="1"/>
    </location>
</feature>
<organism evidence="2">
    <name type="scientific">uncultured Sphingosinicella sp</name>
    <dbReference type="NCBI Taxonomy" id="478748"/>
    <lineage>
        <taxon>Bacteria</taxon>
        <taxon>Pseudomonadati</taxon>
        <taxon>Pseudomonadota</taxon>
        <taxon>Alphaproteobacteria</taxon>
        <taxon>Sphingomonadales</taxon>
        <taxon>Sphingosinicellaceae</taxon>
        <taxon>Sphingosinicella</taxon>
        <taxon>environmental samples</taxon>
    </lineage>
</organism>
<evidence type="ECO:0000256" key="1">
    <source>
        <dbReference type="SAM" id="MobiDB-lite"/>
    </source>
</evidence>
<reference evidence="2" key="1">
    <citation type="submission" date="2020-02" db="EMBL/GenBank/DDBJ databases">
        <authorList>
            <person name="Meier V. D."/>
        </authorList>
    </citation>
    <scope>NUCLEOTIDE SEQUENCE</scope>
    <source>
        <strain evidence="2">AVDCRST_MAG23</strain>
    </source>
</reference>
<gene>
    <name evidence="2" type="ORF">AVDCRST_MAG23-19</name>
</gene>
<feature type="compositionally biased region" description="Basic residues" evidence="1">
    <location>
        <begin position="14"/>
        <end position="23"/>
    </location>
</feature>
<feature type="compositionally biased region" description="Basic and acidic residues" evidence="1">
    <location>
        <begin position="37"/>
        <end position="51"/>
    </location>
</feature>
<feature type="region of interest" description="Disordered" evidence="1">
    <location>
        <begin position="1"/>
        <end position="115"/>
    </location>
</feature>
<sequence>ESRPPRPSRSCRDRPRRLWRRRSATGDQQHRAARRSGGPERPRSRSGDRGCRGQWCKSARSAPGRRQCPGGDAPAANSADPRRRQGRRQAARAGRSGPPAQDAVHPATGLANQRL</sequence>
<evidence type="ECO:0000313" key="2">
    <source>
        <dbReference type="EMBL" id="CAA9517781.1"/>
    </source>
</evidence>
<feature type="compositionally biased region" description="Low complexity" evidence="1">
    <location>
        <begin position="91"/>
        <end position="101"/>
    </location>
</feature>
<dbReference type="EMBL" id="CADCWD010000001">
    <property type="protein sequence ID" value="CAA9517781.1"/>
    <property type="molecule type" value="Genomic_DNA"/>
</dbReference>
<feature type="non-terminal residue" evidence="2">
    <location>
        <position position="115"/>
    </location>
</feature>